<accession>A0A9W9N2U3</accession>
<dbReference type="Proteomes" id="UP001150904">
    <property type="component" value="Unassembled WGS sequence"/>
</dbReference>
<proteinExistence type="predicted"/>
<gene>
    <name evidence="2" type="ORF">N7498_003792</name>
</gene>
<sequence length="442" mass="49321">MSQLLLDAPDGSSLIWILDHVNRYPGSYEIPLRSMYQLNLNPTRASGSRSPETAFSPRSSPRDSTSTAKSSRSSQDASVDAAADFRSALENQLSRLPSQPCSLPPSFTTNYIRKAFCAELHLVDFPQALTALDYLKSLDDRWKKEVNDALARLKISREDAANPRGSDLVFKYPGVAAWLQSIHRKIRHIYALYTQVYVGLRRWIMINDMLLEPTWKTNHIAMLNTLYPPAPQSGPTPTPQLSPRILNSNRDGFFQYINAVDAKGTGVLDPVIKQDAKDGASNNWPQIHDALSKYLTLVNDVIDECVLVNEPSSLEEDKSLNRGRGRKFDSGVSFGSSTTEASIAEGMMSEKELPQFPLPQNINAKTGGSILERLAREVRALGANSKARNLRKMKSTTALNARPGSQQSHAESSFFEIDDNKRKRLIFEANFRKNSQSQVFTQ</sequence>
<dbReference type="AlphaFoldDB" id="A0A9W9N2U3"/>
<dbReference type="GeneID" id="83178155"/>
<comment type="caution">
    <text evidence="2">The sequence shown here is derived from an EMBL/GenBank/DDBJ whole genome shotgun (WGS) entry which is preliminary data.</text>
</comment>
<dbReference type="EMBL" id="JAPQKR010000008">
    <property type="protein sequence ID" value="KAJ5212146.1"/>
    <property type="molecule type" value="Genomic_DNA"/>
</dbReference>
<evidence type="ECO:0000256" key="1">
    <source>
        <dbReference type="SAM" id="MobiDB-lite"/>
    </source>
</evidence>
<feature type="compositionally biased region" description="Polar residues" evidence="1">
    <location>
        <begin position="395"/>
        <end position="411"/>
    </location>
</feature>
<reference evidence="2" key="1">
    <citation type="submission" date="2022-12" db="EMBL/GenBank/DDBJ databases">
        <authorList>
            <person name="Petersen C."/>
        </authorList>
    </citation>
    <scope>NUCLEOTIDE SEQUENCE</scope>
    <source>
        <strain evidence="2">IBT 15544</strain>
    </source>
</reference>
<feature type="region of interest" description="Disordered" evidence="1">
    <location>
        <begin position="42"/>
        <end position="77"/>
    </location>
</feature>
<feature type="compositionally biased region" description="Low complexity" evidence="1">
    <location>
        <begin position="56"/>
        <end position="77"/>
    </location>
</feature>
<evidence type="ECO:0000313" key="3">
    <source>
        <dbReference type="Proteomes" id="UP001150904"/>
    </source>
</evidence>
<name>A0A9W9N2U3_9EURO</name>
<feature type="region of interest" description="Disordered" evidence="1">
    <location>
        <begin position="394"/>
        <end position="415"/>
    </location>
</feature>
<keyword evidence="3" id="KW-1185">Reference proteome</keyword>
<evidence type="ECO:0000313" key="2">
    <source>
        <dbReference type="EMBL" id="KAJ5212146.1"/>
    </source>
</evidence>
<reference evidence="2" key="2">
    <citation type="journal article" date="2023" name="IMA Fungus">
        <title>Comparative genomic study of the Penicillium genus elucidates a diverse pangenome and 15 lateral gene transfer events.</title>
        <authorList>
            <person name="Petersen C."/>
            <person name="Sorensen T."/>
            <person name="Nielsen M.R."/>
            <person name="Sondergaard T.E."/>
            <person name="Sorensen J.L."/>
            <person name="Fitzpatrick D.A."/>
            <person name="Frisvad J.C."/>
            <person name="Nielsen K.L."/>
        </authorList>
    </citation>
    <scope>NUCLEOTIDE SEQUENCE</scope>
    <source>
        <strain evidence="2">IBT 15544</strain>
    </source>
</reference>
<dbReference type="OrthoDB" id="3533623at2759"/>
<feature type="compositionally biased region" description="Polar residues" evidence="1">
    <location>
        <begin position="42"/>
        <end position="53"/>
    </location>
</feature>
<organism evidence="2 3">
    <name type="scientific">Penicillium cinerascens</name>
    <dbReference type="NCBI Taxonomy" id="70096"/>
    <lineage>
        <taxon>Eukaryota</taxon>
        <taxon>Fungi</taxon>
        <taxon>Dikarya</taxon>
        <taxon>Ascomycota</taxon>
        <taxon>Pezizomycotina</taxon>
        <taxon>Eurotiomycetes</taxon>
        <taxon>Eurotiomycetidae</taxon>
        <taxon>Eurotiales</taxon>
        <taxon>Aspergillaceae</taxon>
        <taxon>Penicillium</taxon>
    </lineage>
</organism>
<protein>
    <submittedName>
        <fullName evidence="2">Uncharacterized protein</fullName>
    </submittedName>
</protein>
<dbReference type="RefSeq" id="XP_058310316.1">
    <property type="nucleotide sequence ID" value="XM_058450854.1"/>
</dbReference>